<gene>
    <name evidence="1" type="ORF">M9458_020391</name>
</gene>
<comment type="caution">
    <text evidence="1">The sequence shown here is derived from an EMBL/GenBank/DDBJ whole genome shotgun (WGS) entry which is preliminary data.</text>
</comment>
<organism evidence="1 2">
    <name type="scientific">Cirrhinus mrigala</name>
    <name type="common">Mrigala</name>
    <dbReference type="NCBI Taxonomy" id="683832"/>
    <lineage>
        <taxon>Eukaryota</taxon>
        <taxon>Metazoa</taxon>
        <taxon>Chordata</taxon>
        <taxon>Craniata</taxon>
        <taxon>Vertebrata</taxon>
        <taxon>Euteleostomi</taxon>
        <taxon>Actinopterygii</taxon>
        <taxon>Neopterygii</taxon>
        <taxon>Teleostei</taxon>
        <taxon>Ostariophysi</taxon>
        <taxon>Cypriniformes</taxon>
        <taxon>Cyprinidae</taxon>
        <taxon>Labeoninae</taxon>
        <taxon>Labeonini</taxon>
        <taxon>Cirrhinus</taxon>
    </lineage>
</organism>
<dbReference type="AlphaFoldDB" id="A0ABD0QEM1"/>
<feature type="non-terminal residue" evidence="1">
    <location>
        <position position="58"/>
    </location>
</feature>
<protein>
    <submittedName>
        <fullName evidence="1">Uncharacterized protein</fullName>
    </submittedName>
</protein>
<name>A0ABD0QEM1_CIRMR</name>
<dbReference type="EMBL" id="JAMKFB020000009">
    <property type="protein sequence ID" value="KAL0184695.1"/>
    <property type="molecule type" value="Genomic_DNA"/>
</dbReference>
<sequence>MTVLLEKNKFIMEQITTLSMLMMNLSSCVNFDRYRGFNSTDELDEQAEKLAQNRELYA</sequence>
<proteinExistence type="predicted"/>
<accession>A0ABD0QEM1</accession>
<dbReference type="Proteomes" id="UP001529510">
    <property type="component" value="Unassembled WGS sequence"/>
</dbReference>
<evidence type="ECO:0000313" key="1">
    <source>
        <dbReference type="EMBL" id="KAL0184695.1"/>
    </source>
</evidence>
<evidence type="ECO:0000313" key="2">
    <source>
        <dbReference type="Proteomes" id="UP001529510"/>
    </source>
</evidence>
<reference evidence="1 2" key="1">
    <citation type="submission" date="2024-05" db="EMBL/GenBank/DDBJ databases">
        <title>Genome sequencing and assembly of Indian major carp, Cirrhinus mrigala (Hamilton, 1822).</title>
        <authorList>
            <person name="Mohindra V."/>
            <person name="Chowdhury L.M."/>
            <person name="Lal K."/>
            <person name="Jena J.K."/>
        </authorList>
    </citation>
    <scope>NUCLEOTIDE SEQUENCE [LARGE SCALE GENOMIC DNA]</scope>
    <source>
        <strain evidence="1">CM1030</strain>
        <tissue evidence="1">Blood</tissue>
    </source>
</reference>
<keyword evidence="2" id="KW-1185">Reference proteome</keyword>